<comment type="caution">
    <text evidence="1">The sequence shown here is derived from an EMBL/GenBank/DDBJ whole genome shotgun (WGS) entry which is preliminary data.</text>
</comment>
<evidence type="ECO:0000313" key="2">
    <source>
        <dbReference type="Proteomes" id="UP000584587"/>
    </source>
</evidence>
<gene>
    <name evidence="1" type="ORF">HER12_00980</name>
</gene>
<dbReference type="EMBL" id="JAAVVK010000001">
    <property type="protein sequence ID" value="NKE38330.1"/>
    <property type="molecule type" value="Genomic_DNA"/>
</dbReference>
<dbReference type="AlphaFoldDB" id="A0A846TPW4"/>
<proteinExistence type="predicted"/>
<protein>
    <submittedName>
        <fullName evidence="1">Uncharacterized protein</fullName>
    </submittedName>
</protein>
<reference evidence="1 2" key="1">
    <citation type="submission" date="2020-04" db="EMBL/GenBank/DDBJ databases">
        <title>Complete genome sequence of Spiroplasma platyhelix ATCC 51748, an insect isolate.</title>
        <authorList>
            <person name="Green E.A."/>
            <person name="Klassen J.L."/>
        </authorList>
    </citation>
    <scope>NUCLEOTIDE SEQUENCE [LARGE SCALE GENOMIC DNA]</scope>
    <source>
        <strain evidence="1 2">PALS-1</strain>
    </source>
</reference>
<keyword evidence="2" id="KW-1185">Reference proteome</keyword>
<organism evidence="1 2">
    <name type="scientific">Spiroplasma platyhelix PALS-1</name>
    <dbReference type="NCBI Taxonomy" id="1276218"/>
    <lineage>
        <taxon>Bacteria</taxon>
        <taxon>Bacillati</taxon>
        <taxon>Mycoplasmatota</taxon>
        <taxon>Mollicutes</taxon>
        <taxon>Entomoplasmatales</taxon>
        <taxon>Spiroplasmataceae</taxon>
        <taxon>Spiroplasma</taxon>
    </lineage>
</organism>
<name>A0A846TPW4_9MOLU</name>
<dbReference type="Proteomes" id="UP000584587">
    <property type="component" value="Unassembled WGS sequence"/>
</dbReference>
<dbReference type="RefSeq" id="WP_168104802.1">
    <property type="nucleotide sequence ID" value="NZ_CP051215.1"/>
</dbReference>
<accession>A0A846TPW4</accession>
<sequence length="510" mass="60405">MINKEINFEDICPKSPYYNNIDEKEWLKNKRMIITALKTAKEIPVKKDWFTDVSTYDNELIWQTIYSKHVGEQIGKRDWSRAKYFDDLLKAYKNSLNLIGKIKTIEKLSRLFGKKTDIIKRDVQSAIWIINTIDMYNKSHPDSLVDLRAMEISGYELVLSQKLFVNGQEKTLRKILDLKIDDEKLEINWTDSISYQQLNKIISFLIENALVKKITTRGIDEEIYDDMEEAIGYALSKKRSLNFVYKTLLEKQKKHTIKENIEEKQLEALINLKAEDINSINEFSYKKYDSKFIKSIKYTIKNDLKTLSNLKNFDEDEYPFTNVALTIRNIIDLFILEFFYRIKKNLVLFKKKFDVDLNSMNELKSFIQNYENSKTHDVNKITHILKNIVCAHSATVVSSFIVFLLKEKYTNRLKELHIDINQCERLILNILNFKKDDINNMNNFALLNNLVHKPYYGYENFKNINLIDNLNIMFNTIKEFLELSKIWEKGNLKKIKINEDKINKKSNLTM</sequence>
<evidence type="ECO:0000313" key="1">
    <source>
        <dbReference type="EMBL" id="NKE38330.1"/>
    </source>
</evidence>